<organism evidence="2 3">
    <name type="scientific">Lipingzhangella halophila</name>
    <dbReference type="NCBI Taxonomy" id="1783352"/>
    <lineage>
        <taxon>Bacteria</taxon>
        <taxon>Bacillati</taxon>
        <taxon>Actinomycetota</taxon>
        <taxon>Actinomycetes</taxon>
        <taxon>Streptosporangiales</taxon>
        <taxon>Nocardiopsidaceae</taxon>
        <taxon>Lipingzhangella</taxon>
    </lineage>
</organism>
<keyword evidence="1" id="KW-1133">Transmembrane helix</keyword>
<feature type="transmembrane region" description="Helical" evidence="1">
    <location>
        <begin position="52"/>
        <end position="70"/>
    </location>
</feature>
<sequence>MAHTPEDAEPRPVPRVTAVARACTDRRALRLVHAALAVVLGLFVYSPWIDPAVVQIAVFPLLAGTGAVMWQSGRIRRALGRGNRRPAGAPSRGRP</sequence>
<protein>
    <submittedName>
        <fullName evidence="2">Uncharacterized protein</fullName>
    </submittedName>
</protein>
<keyword evidence="3" id="KW-1185">Reference proteome</keyword>
<keyword evidence="1" id="KW-0472">Membrane</keyword>
<dbReference type="AlphaFoldDB" id="A0A7W7RJ71"/>
<comment type="caution">
    <text evidence="2">The sequence shown here is derived from an EMBL/GenBank/DDBJ whole genome shotgun (WGS) entry which is preliminary data.</text>
</comment>
<evidence type="ECO:0000256" key="1">
    <source>
        <dbReference type="SAM" id="Phobius"/>
    </source>
</evidence>
<dbReference type="RefSeq" id="WP_221445538.1">
    <property type="nucleotide sequence ID" value="NZ_JACHJT010000001.1"/>
</dbReference>
<keyword evidence="1" id="KW-0812">Transmembrane</keyword>
<proteinExistence type="predicted"/>
<evidence type="ECO:0000313" key="3">
    <source>
        <dbReference type="Proteomes" id="UP000523007"/>
    </source>
</evidence>
<evidence type="ECO:0000313" key="2">
    <source>
        <dbReference type="EMBL" id="MBB4932989.1"/>
    </source>
</evidence>
<dbReference type="Proteomes" id="UP000523007">
    <property type="component" value="Unassembled WGS sequence"/>
</dbReference>
<reference evidence="2 3" key="1">
    <citation type="submission" date="2020-08" db="EMBL/GenBank/DDBJ databases">
        <title>Sequencing the genomes of 1000 actinobacteria strains.</title>
        <authorList>
            <person name="Klenk H.-P."/>
        </authorList>
    </citation>
    <scope>NUCLEOTIDE SEQUENCE [LARGE SCALE GENOMIC DNA]</scope>
    <source>
        <strain evidence="2 3">DSM 102030</strain>
    </source>
</reference>
<name>A0A7W7RJ71_9ACTN</name>
<dbReference type="EMBL" id="JACHJT010000001">
    <property type="protein sequence ID" value="MBB4932989.1"/>
    <property type="molecule type" value="Genomic_DNA"/>
</dbReference>
<accession>A0A7W7RJ71</accession>
<feature type="transmembrane region" description="Helical" evidence="1">
    <location>
        <begin position="28"/>
        <end position="46"/>
    </location>
</feature>
<gene>
    <name evidence="2" type="ORF">F4561_003809</name>
</gene>